<comment type="caution">
    <text evidence="1">The sequence shown here is derived from an EMBL/GenBank/DDBJ whole genome shotgun (WGS) entry which is preliminary data.</text>
</comment>
<dbReference type="STRING" id="1081104.A0A167PLI4"/>
<proteinExistence type="predicted"/>
<dbReference type="InterPro" id="IPR036188">
    <property type="entry name" value="FAD/NAD-bd_sf"/>
</dbReference>
<accession>A0A167PLI4</accession>
<gene>
    <name evidence="1" type="ORF">ISF_07299</name>
</gene>
<protein>
    <submittedName>
        <fullName evidence="1">FAD binding domain-containing protein</fullName>
    </submittedName>
</protein>
<evidence type="ECO:0000313" key="1">
    <source>
        <dbReference type="EMBL" id="OAA56783.1"/>
    </source>
</evidence>
<dbReference type="AlphaFoldDB" id="A0A167PLI4"/>
<keyword evidence="2" id="KW-1185">Reference proteome</keyword>
<sequence length="158" mass="16745">MANLQVSDHGQGGAQGIEDGLVLGIAMLGAQSRSDVQGRFGAYQEVRRCRASVIQVLSNVGQDQARQLKHEVLPYLEEDEIPTNPAQIQQFNFGYDAVEAAVGAMRRRDAGFALPGDFFNCPVVGVPPRKTPPAVVGRGVSHCGGEMVAAGRAAVEIS</sequence>
<dbReference type="RefSeq" id="XP_018701814.1">
    <property type="nucleotide sequence ID" value="XM_018850902.1"/>
</dbReference>
<reference evidence="1 2" key="1">
    <citation type="journal article" date="2016" name="Genome Biol. Evol.">
        <title>Divergent and convergent evolution of fungal pathogenicity.</title>
        <authorList>
            <person name="Shang Y."/>
            <person name="Xiao G."/>
            <person name="Zheng P."/>
            <person name="Cen K."/>
            <person name="Zhan S."/>
            <person name="Wang C."/>
        </authorList>
    </citation>
    <scope>NUCLEOTIDE SEQUENCE [LARGE SCALE GENOMIC DNA]</scope>
    <source>
        <strain evidence="1 2">ARSEF 2679</strain>
    </source>
</reference>
<dbReference type="OrthoDB" id="9993796at2759"/>
<dbReference type="Gene3D" id="3.50.50.60">
    <property type="entry name" value="FAD/NAD(P)-binding domain"/>
    <property type="match status" value="1"/>
</dbReference>
<evidence type="ECO:0000313" key="2">
    <source>
        <dbReference type="Proteomes" id="UP000076744"/>
    </source>
</evidence>
<organism evidence="1 2">
    <name type="scientific">Cordyceps fumosorosea (strain ARSEF 2679)</name>
    <name type="common">Isaria fumosorosea</name>
    <dbReference type="NCBI Taxonomy" id="1081104"/>
    <lineage>
        <taxon>Eukaryota</taxon>
        <taxon>Fungi</taxon>
        <taxon>Dikarya</taxon>
        <taxon>Ascomycota</taxon>
        <taxon>Pezizomycotina</taxon>
        <taxon>Sordariomycetes</taxon>
        <taxon>Hypocreomycetidae</taxon>
        <taxon>Hypocreales</taxon>
        <taxon>Cordycipitaceae</taxon>
        <taxon>Cordyceps</taxon>
    </lineage>
</organism>
<dbReference type="Proteomes" id="UP000076744">
    <property type="component" value="Unassembled WGS sequence"/>
</dbReference>
<dbReference type="GeneID" id="30023591"/>
<dbReference type="EMBL" id="AZHB01000021">
    <property type="protein sequence ID" value="OAA56783.1"/>
    <property type="molecule type" value="Genomic_DNA"/>
</dbReference>
<name>A0A167PLI4_CORFA</name>